<accession>A0A974XHR2</accession>
<dbReference type="Gene3D" id="3.30.1330.30">
    <property type="match status" value="1"/>
</dbReference>
<dbReference type="KEGG" id="alka:J0B03_02420"/>
<keyword evidence="3" id="KW-0808">Transferase</keyword>
<sequence>MKSKKYRDRFGEYLLEGFKSIELALTEQSTIDGIYLEKTQFDRGRLSFLDQIDFPEDNIFIVEDELLQPLYETESPQGVLAVAKKPSTDFDFLWDDSLKQILFLDRVQDPGNLGTIIRTAEAAGYDLVVCGMGCADLFNPKTIRSTMGSVVTMKVACEAKGDDVLPFLKGNGFYVISAALNNSVDYRSMERKQPHVLILGNEGSGIREEILEQSDKNVKIPMHGKVESLNVSIAAGILLYHFGEIS</sequence>
<evidence type="ECO:0000259" key="4">
    <source>
        <dbReference type="Pfam" id="PF00588"/>
    </source>
</evidence>
<dbReference type="InterPro" id="IPR029026">
    <property type="entry name" value="tRNA_m1G_MTases_N"/>
</dbReference>
<dbReference type="AlphaFoldDB" id="A0A974XHR2"/>
<dbReference type="Gene3D" id="3.40.1280.10">
    <property type="match status" value="1"/>
</dbReference>
<dbReference type="Pfam" id="PF00588">
    <property type="entry name" value="SpoU_methylase"/>
    <property type="match status" value="1"/>
</dbReference>
<feature type="domain" description="tRNA/rRNA methyltransferase SpoU type" evidence="4">
    <location>
        <begin position="101"/>
        <end position="240"/>
    </location>
</feature>
<protein>
    <submittedName>
        <fullName evidence="6">RNA methyltransferase</fullName>
    </submittedName>
</protein>
<evidence type="ECO:0000256" key="2">
    <source>
        <dbReference type="ARBA" id="ARBA00022603"/>
    </source>
</evidence>
<keyword evidence="2 6" id="KW-0489">Methyltransferase</keyword>
<dbReference type="InterPro" id="IPR029064">
    <property type="entry name" value="Ribosomal_eL30-like_sf"/>
</dbReference>
<dbReference type="PANTHER" id="PTHR43191:SF2">
    <property type="entry name" value="RRNA METHYLTRANSFERASE 3, MITOCHONDRIAL"/>
    <property type="match status" value="1"/>
</dbReference>
<gene>
    <name evidence="6" type="ORF">J0B03_02420</name>
</gene>
<dbReference type="EMBL" id="CP071444">
    <property type="protein sequence ID" value="QSX08955.1"/>
    <property type="molecule type" value="Genomic_DNA"/>
</dbReference>
<evidence type="ECO:0000256" key="1">
    <source>
        <dbReference type="ARBA" id="ARBA00007228"/>
    </source>
</evidence>
<reference evidence="6" key="1">
    <citation type="submission" date="2021-03" db="EMBL/GenBank/DDBJ databases">
        <title>Alkalibacter marinus sp. nov., isolated from tidal flat sediment.</title>
        <authorList>
            <person name="Namirimu T."/>
            <person name="Yang J.-A."/>
            <person name="Yang S.-H."/>
            <person name="Kim Y.-J."/>
            <person name="Kwon K.K."/>
        </authorList>
    </citation>
    <scope>NUCLEOTIDE SEQUENCE</scope>
    <source>
        <strain evidence="6">ES005</strain>
    </source>
</reference>
<dbReference type="InterPro" id="IPR001537">
    <property type="entry name" value="SpoU_MeTrfase"/>
</dbReference>
<organism evidence="6 7">
    <name type="scientific">Alkalibacter rhizosphaerae</name>
    <dbReference type="NCBI Taxonomy" id="2815577"/>
    <lineage>
        <taxon>Bacteria</taxon>
        <taxon>Bacillati</taxon>
        <taxon>Bacillota</taxon>
        <taxon>Clostridia</taxon>
        <taxon>Eubacteriales</taxon>
        <taxon>Eubacteriaceae</taxon>
        <taxon>Alkalibacter</taxon>
    </lineage>
</organism>
<dbReference type="InterPro" id="IPR051259">
    <property type="entry name" value="rRNA_Methyltransferase"/>
</dbReference>
<keyword evidence="7" id="KW-1185">Reference proteome</keyword>
<dbReference type="Proteomes" id="UP000663499">
    <property type="component" value="Chromosome"/>
</dbReference>
<dbReference type="PANTHER" id="PTHR43191">
    <property type="entry name" value="RRNA METHYLTRANSFERASE 3"/>
    <property type="match status" value="1"/>
</dbReference>
<dbReference type="SUPFAM" id="SSF75217">
    <property type="entry name" value="alpha/beta knot"/>
    <property type="match status" value="1"/>
</dbReference>
<dbReference type="SUPFAM" id="SSF55315">
    <property type="entry name" value="L30e-like"/>
    <property type="match status" value="1"/>
</dbReference>
<evidence type="ECO:0000313" key="7">
    <source>
        <dbReference type="Proteomes" id="UP000663499"/>
    </source>
</evidence>
<dbReference type="GO" id="GO:0006396">
    <property type="term" value="P:RNA processing"/>
    <property type="evidence" value="ECO:0007669"/>
    <property type="project" value="InterPro"/>
</dbReference>
<evidence type="ECO:0000259" key="5">
    <source>
        <dbReference type="Pfam" id="PF22435"/>
    </source>
</evidence>
<comment type="similarity">
    <text evidence="1">Belongs to the class IV-like SAM-binding methyltransferase superfamily. RNA methyltransferase TrmH family.</text>
</comment>
<name>A0A974XHR2_9FIRM</name>
<evidence type="ECO:0000256" key="3">
    <source>
        <dbReference type="ARBA" id="ARBA00022679"/>
    </source>
</evidence>
<dbReference type="Pfam" id="PF22435">
    <property type="entry name" value="MRM3-like_sub_bind"/>
    <property type="match status" value="1"/>
</dbReference>
<dbReference type="CDD" id="cd18095">
    <property type="entry name" value="SpoU-like_rRNA-MTase"/>
    <property type="match status" value="1"/>
</dbReference>
<evidence type="ECO:0000313" key="6">
    <source>
        <dbReference type="EMBL" id="QSX08955.1"/>
    </source>
</evidence>
<dbReference type="GO" id="GO:0032259">
    <property type="term" value="P:methylation"/>
    <property type="evidence" value="ECO:0007669"/>
    <property type="project" value="UniProtKB-KW"/>
</dbReference>
<dbReference type="InterPro" id="IPR053888">
    <property type="entry name" value="MRM3-like_sub_bind"/>
</dbReference>
<dbReference type="GO" id="GO:0008173">
    <property type="term" value="F:RNA methyltransferase activity"/>
    <property type="evidence" value="ECO:0007669"/>
    <property type="project" value="InterPro"/>
</dbReference>
<dbReference type="InterPro" id="IPR029028">
    <property type="entry name" value="Alpha/beta_knot_MTases"/>
</dbReference>
<proteinExistence type="inferred from homology"/>
<dbReference type="GO" id="GO:0003723">
    <property type="term" value="F:RNA binding"/>
    <property type="evidence" value="ECO:0007669"/>
    <property type="project" value="InterPro"/>
</dbReference>
<feature type="domain" description="MRM3-like substrate binding" evidence="5">
    <location>
        <begin position="2"/>
        <end position="81"/>
    </location>
</feature>